<evidence type="ECO:0000259" key="7">
    <source>
        <dbReference type="Pfam" id="PF00248"/>
    </source>
</evidence>
<dbReference type="PRINTS" id="PR00069">
    <property type="entry name" value="ALDKETRDTASE"/>
</dbReference>
<dbReference type="InterPro" id="IPR036812">
    <property type="entry name" value="NAD(P)_OxRdtase_dom_sf"/>
</dbReference>
<dbReference type="OrthoDB" id="9804790at2"/>
<reference evidence="9" key="1">
    <citation type="submission" date="2016-10" db="EMBL/GenBank/DDBJ databases">
        <authorList>
            <person name="Varghese N."/>
            <person name="Submissions S."/>
        </authorList>
    </citation>
    <scope>NUCLEOTIDE SEQUENCE [LARGE SCALE GENOMIC DNA]</scope>
    <source>
        <strain evidence="9">DSM 44437</strain>
    </source>
</reference>
<dbReference type="AlphaFoldDB" id="A0A1H9HAK1"/>
<dbReference type="STRING" id="65499.SAMN04488000_103454"/>
<evidence type="ECO:0000256" key="3">
    <source>
        <dbReference type="ARBA" id="ARBA00023002"/>
    </source>
</evidence>
<keyword evidence="2" id="KW-0521">NADP</keyword>
<proteinExistence type="inferred from homology"/>
<evidence type="ECO:0000313" key="9">
    <source>
        <dbReference type="Proteomes" id="UP000199503"/>
    </source>
</evidence>
<dbReference type="EMBL" id="FOFV01000003">
    <property type="protein sequence ID" value="SEQ59267.1"/>
    <property type="molecule type" value="Genomic_DNA"/>
</dbReference>
<dbReference type="PROSITE" id="PS00798">
    <property type="entry name" value="ALDOKETO_REDUCTASE_1"/>
    <property type="match status" value="1"/>
</dbReference>
<dbReference type="InterPro" id="IPR023210">
    <property type="entry name" value="NADP_OxRdtase_dom"/>
</dbReference>
<evidence type="ECO:0000256" key="1">
    <source>
        <dbReference type="ARBA" id="ARBA00007905"/>
    </source>
</evidence>
<evidence type="ECO:0000256" key="2">
    <source>
        <dbReference type="ARBA" id="ARBA00022857"/>
    </source>
</evidence>
<sequence length="270" mass="30181">MVPLISLNNGVRIPQLGFGVYQVPEDQVAGAVTTAIEAGYRSIDTAAAYGNESGVGDAIAGVPDLFVTTKLRNADQGYDSTLRAFDESARRLRRDVLDLYLIHWPTPQRDLYAESWRALEQLYADGRVRAIGVSNFHTPHLQRLFDEFPTTPAVNQIELHPLLQQEEMRKVHVTHRIVTEAWSPLGQGALLREPDITGLADKYGKTPAQIVLRWHVQLGLVVIPKSVTPYRIKENIDIFDFELAQDDMLVITELDNGTRTGPDPDRFNAA</sequence>
<dbReference type="Pfam" id="PF00248">
    <property type="entry name" value="Aldo_ket_red"/>
    <property type="match status" value="1"/>
</dbReference>
<name>A0A1H9HAK1_9PSEU</name>
<dbReference type="PANTHER" id="PTHR43827">
    <property type="entry name" value="2,5-DIKETO-D-GLUCONIC ACID REDUCTASE"/>
    <property type="match status" value="1"/>
</dbReference>
<dbReference type="Proteomes" id="UP000199503">
    <property type="component" value="Unassembled WGS sequence"/>
</dbReference>
<dbReference type="FunFam" id="3.20.20.100:FF:000015">
    <property type="entry name" value="Oxidoreductase, aldo/keto reductase family"/>
    <property type="match status" value="1"/>
</dbReference>
<evidence type="ECO:0000256" key="6">
    <source>
        <dbReference type="PIRSR" id="PIRSR000097-3"/>
    </source>
</evidence>
<evidence type="ECO:0000313" key="8">
    <source>
        <dbReference type="EMBL" id="SEQ59267.1"/>
    </source>
</evidence>
<dbReference type="RefSeq" id="WP_089913838.1">
    <property type="nucleotide sequence ID" value="NZ_FOFV01000003.1"/>
</dbReference>
<dbReference type="PIRSF" id="PIRSF000097">
    <property type="entry name" value="AKR"/>
    <property type="match status" value="1"/>
</dbReference>
<dbReference type="PROSITE" id="PS00062">
    <property type="entry name" value="ALDOKETO_REDUCTASE_2"/>
    <property type="match status" value="1"/>
</dbReference>
<protein>
    <submittedName>
        <fullName evidence="8">Aldo/keto reductase</fullName>
    </submittedName>
</protein>
<dbReference type="GO" id="GO:0016616">
    <property type="term" value="F:oxidoreductase activity, acting on the CH-OH group of donors, NAD or NADP as acceptor"/>
    <property type="evidence" value="ECO:0007669"/>
    <property type="project" value="UniProtKB-ARBA"/>
</dbReference>
<gene>
    <name evidence="8" type="ORF">SAMN04488000_103454</name>
</gene>
<dbReference type="Gene3D" id="3.20.20.100">
    <property type="entry name" value="NADP-dependent oxidoreductase domain"/>
    <property type="match status" value="1"/>
</dbReference>
<dbReference type="SUPFAM" id="SSF51430">
    <property type="entry name" value="NAD(P)-linked oxidoreductase"/>
    <property type="match status" value="1"/>
</dbReference>
<feature type="site" description="Lowers pKa of active site Tyr" evidence="6">
    <location>
        <position position="70"/>
    </location>
</feature>
<comment type="similarity">
    <text evidence="1">Belongs to the aldo/keto reductase family.</text>
</comment>
<accession>A0A1H9HAK1</accession>
<keyword evidence="3" id="KW-0560">Oxidoreductase</keyword>
<dbReference type="PANTHER" id="PTHR43827:SF3">
    <property type="entry name" value="NADP-DEPENDENT OXIDOREDUCTASE DOMAIN-CONTAINING PROTEIN"/>
    <property type="match status" value="1"/>
</dbReference>
<evidence type="ECO:0000256" key="5">
    <source>
        <dbReference type="PIRSR" id="PIRSR000097-2"/>
    </source>
</evidence>
<feature type="domain" description="NADP-dependent oxidoreductase" evidence="7">
    <location>
        <begin position="22"/>
        <end position="255"/>
    </location>
</feature>
<organism evidence="8 9">
    <name type="scientific">Lentzea albida</name>
    <dbReference type="NCBI Taxonomy" id="65499"/>
    <lineage>
        <taxon>Bacteria</taxon>
        <taxon>Bacillati</taxon>
        <taxon>Actinomycetota</taxon>
        <taxon>Actinomycetes</taxon>
        <taxon>Pseudonocardiales</taxon>
        <taxon>Pseudonocardiaceae</taxon>
        <taxon>Lentzea</taxon>
    </lineage>
</organism>
<dbReference type="InterPro" id="IPR018170">
    <property type="entry name" value="Aldo/ket_reductase_CS"/>
</dbReference>
<feature type="binding site" evidence="5">
    <location>
        <position position="103"/>
    </location>
    <ligand>
        <name>substrate</name>
    </ligand>
</feature>
<feature type="active site" description="Proton donor" evidence="4">
    <location>
        <position position="49"/>
    </location>
</feature>
<evidence type="ECO:0000256" key="4">
    <source>
        <dbReference type="PIRSR" id="PIRSR000097-1"/>
    </source>
</evidence>
<dbReference type="PROSITE" id="PS00063">
    <property type="entry name" value="ALDOKETO_REDUCTASE_3"/>
    <property type="match status" value="1"/>
</dbReference>
<keyword evidence="9" id="KW-1185">Reference proteome</keyword>
<dbReference type="InterPro" id="IPR020471">
    <property type="entry name" value="AKR"/>
</dbReference>